<dbReference type="GO" id="GO:0006744">
    <property type="term" value="P:ubiquinone biosynthetic process"/>
    <property type="evidence" value="ECO:0007669"/>
    <property type="project" value="TreeGrafter"/>
</dbReference>
<evidence type="ECO:0000256" key="1">
    <source>
        <dbReference type="ARBA" id="ARBA00009670"/>
    </source>
</evidence>
<feature type="compositionally biased region" description="Basic and acidic residues" evidence="5">
    <location>
        <begin position="73"/>
        <end position="90"/>
    </location>
</feature>
<dbReference type="PANTHER" id="PTHR43851:SF3">
    <property type="entry name" value="COENZYME Q8"/>
    <property type="match status" value="1"/>
</dbReference>
<evidence type="ECO:0000313" key="8">
    <source>
        <dbReference type="Proteomes" id="UP000738402"/>
    </source>
</evidence>
<feature type="domain" description="ABC1 atypical kinase-like" evidence="6">
    <location>
        <begin position="234"/>
        <end position="476"/>
    </location>
</feature>
<dbReference type="InterPro" id="IPR011009">
    <property type="entry name" value="Kinase-like_dom_sf"/>
</dbReference>
<evidence type="ECO:0000256" key="5">
    <source>
        <dbReference type="SAM" id="MobiDB-lite"/>
    </source>
</evidence>
<dbReference type="EMBL" id="JAHLUH010000007">
    <property type="protein sequence ID" value="KAG7727052.1"/>
    <property type="molecule type" value="Genomic_DNA"/>
</dbReference>
<dbReference type="PANTHER" id="PTHR43851">
    <property type="match status" value="1"/>
</dbReference>
<feature type="region of interest" description="Disordered" evidence="5">
    <location>
        <begin position="73"/>
        <end position="119"/>
    </location>
</feature>
<protein>
    <recommendedName>
        <fullName evidence="6">ABC1 atypical kinase-like domain-containing protein</fullName>
    </recommendedName>
</protein>
<proteinExistence type="inferred from homology"/>
<dbReference type="InterPro" id="IPR051409">
    <property type="entry name" value="Atypical_kinase_ADCK"/>
</dbReference>
<dbReference type="InterPro" id="IPR004147">
    <property type="entry name" value="ABC1_dom"/>
</dbReference>
<dbReference type="GO" id="GO:0016740">
    <property type="term" value="F:transferase activity"/>
    <property type="evidence" value="ECO:0007669"/>
    <property type="project" value="UniProtKB-KW"/>
</dbReference>
<evidence type="ECO:0000256" key="4">
    <source>
        <dbReference type="ARBA" id="ARBA00022840"/>
    </source>
</evidence>
<dbReference type="AlphaFoldDB" id="A0AAN6I028"/>
<dbReference type="Proteomes" id="UP000738402">
    <property type="component" value="Unassembled WGS sequence"/>
</dbReference>
<accession>A0AAN6I028</accession>
<dbReference type="InterPro" id="IPR034646">
    <property type="entry name" value="ADCK3_dom"/>
</dbReference>
<keyword evidence="4" id="KW-0067">ATP-binding</keyword>
<dbReference type="Pfam" id="PF03109">
    <property type="entry name" value="ABC1"/>
    <property type="match status" value="1"/>
</dbReference>
<comment type="similarity">
    <text evidence="1">Belongs to the protein kinase superfamily. ADCK protein kinase family.</text>
</comment>
<dbReference type="CDD" id="cd13970">
    <property type="entry name" value="ABC1_ADCK3"/>
    <property type="match status" value="1"/>
</dbReference>
<evidence type="ECO:0000256" key="3">
    <source>
        <dbReference type="ARBA" id="ARBA00022741"/>
    </source>
</evidence>
<evidence type="ECO:0000259" key="6">
    <source>
        <dbReference type="Pfam" id="PF03109"/>
    </source>
</evidence>
<dbReference type="GO" id="GO:0005524">
    <property type="term" value="F:ATP binding"/>
    <property type="evidence" value="ECO:0007669"/>
    <property type="project" value="UniProtKB-KW"/>
</dbReference>
<evidence type="ECO:0000256" key="2">
    <source>
        <dbReference type="ARBA" id="ARBA00022679"/>
    </source>
</evidence>
<keyword evidence="3" id="KW-0547">Nucleotide-binding</keyword>
<sequence>MSSKLLYQTYTLANGSSKVVKETARVIVANCSLLSNLLGNDQLYVDSRAMAQKAKKQPMDEDYHQSEDHDMFQAAREKSKSVKQAEKKPNDILTNSKRPKGRKSNISNKREFGTTRFLNDEDNRKVKPKVIGEADKADFEMSQSPVPSSRISRLFHYGTLAAGVGLDILRQSAESYAKGQDSKSVGSMIMSPRNIDRIARKFSRMRGAALKLGQMLSFQDASVLPPEIQQILLRVQNSAHYMPAEQLEKVISFELGDGWRSRYFASFDDVPIAAASIGQVHRAITKDTHERVVVKVQYPGVADSIDSDLDNILTLLTASRLLPPGLFLDKSVANARVELKWECDYLREAQNIARFGDLLKDDPVFVVPKVYHELSDEHVLTMEEMRGTEIMKKEWAQETKNWISSNIMRLTLTEIAKFRFMQTDPNWANFLYNEETNNIELLDFGACRAFRKDFITTYLNCLRASVKKDYDRVQTYSKDMGFLTGLETDSMTQAHVESIIALGEPFSPVDNKGSDYDFTNQTVTDRVRGNIKLMLNERLTPPPEETYSLHRKLSGAYLLCARMKAVVPCEKIFEDIIGLDYE</sequence>
<organism evidence="7 8">
    <name type="scientific">Ogataea haglerorum</name>
    <dbReference type="NCBI Taxonomy" id="1937702"/>
    <lineage>
        <taxon>Eukaryota</taxon>
        <taxon>Fungi</taxon>
        <taxon>Dikarya</taxon>
        <taxon>Ascomycota</taxon>
        <taxon>Saccharomycotina</taxon>
        <taxon>Pichiomycetes</taxon>
        <taxon>Pichiales</taxon>
        <taxon>Pichiaceae</taxon>
        <taxon>Ogataea</taxon>
    </lineage>
</organism>
<dbReference type="SUPFAM" id="SSF56112">
    <property type="entry name" value="Protein kinase-like (PK-like)"/>
    <property type="match status" value="1"/>
</dbReference>
<keyword evidence="2" id="KW-0808">Transferase</keyword>
<comment type="caution">
    <text evidence="7">The sequence shown here is derived from an EMBL/GenBank/DDBJ whole genome shotgun (WGS) entry which is preliminary data.</text>
</comment>
<gene>
    <name evidence="7" type="ORF">KL933_002761</name>
</gene>
<evidence type="ECO:0000313" key="7">
    <source>
        <dbReference type="EMBL" id="KAG7727052.1"/>
    </source>
</evidence>
<reference evidence="7" key="1">
    <citation type="journal article" date="2021" name="G3 (Bethesda)">
        <title>Genomic diversity, chromosomal rearrangements, and interspecies hybridization in the ogataea polymorpha species complex.</title>
        <authorList>
            <person name="Hanson S.J."/>
            <person name="Cinneide E.O."/>
            <person name="Salzberg L.I."/>
            <person name="Wolfe K.H."/>
            <person name="McGowan J."/>
            <person name="Fitzpatrick D.A."/>
            <person name="Matlin K."/>
        </authorList>
    </citation>
    <scope>NUCLEOTIDE SEQUENCE</scope>
    <source>
        <strain evidence="7">83-405-1</strain>
    </source>
</reference>
<name>A0AAN6I028_9ASCO</name>
<feature type="compositionally biased region" description="Basic and acidic residues" evidence="5">
    <location>
        <begin position="108"/>
        <end position="119"/>
    </location>
</feature>